<dbReference type="RefSeq" id="WP_179608543.1">
    <property type="nucleotide sequence ID" value="NZ_BAABEH010000001.1"/>
</dbReference>
<dbReference type="EMBL" id="JACCFL010000001">
    <property type="protein sequence ID" value="NYJ25693.1"/>
    <property type="molecule type" value="Genomic_DNA"/>
</dbReference>
<dbReference type="SUPFAM" id="SSF53335">
    <property type="entry name" value="S-adenosyl-L-methionine-dependent methyltransferases"/>
    <property type="match status" value="1"/>
</dbReference>
<evidence type="ECO:0000313" key="1">
    <source>
        <dbReference type="EMBL" id="NYJ25693.1"/>
    </source>
</evidence>
<dbReference type="Proteomes" id="UP000578352">
    <property type="component" value="Unassembled WGS sequence"/>
</dbReference>
<dbReference type="AlphaFoldDB" id="A0A853D0Q1"/>
<protein>
    <recommendedName>
        <fullName evidence="3">SAM-dependent methyltransferase</fullName>
    </recommendedName>
</protein>
<dbReference type="InterPro" id="IPR029063">
    <property type="entry name" value="SAM-dependent_MTases_sf"/>
</dbReference>
<evidence type="ECO:0000313" key="2">
    <source>
        <dbReference type="Proteomes" id="UP000578352"/>
    </source>
</evidence>
<name>A0A853D0Q1_9MICO</name>
<comment type="caution">
    <text evidence="1">The sequence shown here is derived from an EMBL/GenBank/DDBJ whole genome shotgun (WGS) entry which is preliminary data.</text>
</comment>
<organism evidence="1 2">
    <name type="scientific">Leifsonia shinshuensis</name>
    <dbReference type="NCBI Taxonomy" id="150026"/>
    <lineage>
        <taxon>Bacteria</taxon>
        <taxon>Bacillati</taxon>
        <taxon>Actinomycetota</taxon>
        <taxon>Actinomycetes</taxon>
        <taxon>Micrococcales</taxon>
        <taxon>Microbacteriaceae</taxon>
        <taxon>Leifsonia</taxon>
    </lineage>
</organism>
<evidence type="ECO:0008006" key="3">
    <source>
        <dbReference type="Google" id="ProtNLM"/>
    </source>
</evidence>
<proteinExistence type="predicted"/>
<gene>
    <name evidence="1" type="ORF">HNR13_003980</name>
</gene>
<sequence length="286" mass="31241">MSGVLEVSADWLALREAEDARARSRRLARAVPGILGGVPDGRAAGARPLAVHDLGSGTGSMMRWLAPQLPGPQTWVLHDWNAGLTARAVAGEPPEDRSGRPVAIESRVTPLDRLAPADLAGADLVTASALLDVVTAQEAHAIVDACVAVGAPVLLPLSVTGDVELRPWDPRDILVARAFNEHQRREVDGRRLLGRFGAPIARGLLGRAGWHVRTALTTWRLDRRDPRLLAEWFDGWLDAAVEQEEGDRDRVLLDQARGYRELRRDQQRLGALSAVVYHLDVLAWPR</sequence>
<reference evidence="1 2" key="1">
    <citation type="submission" date="2020-07" db="EMBL/GenBank/DDBJ databases">
        <title>Sequencing the genomes of 1000 actinobacteria strains.</title>
        <authorList>
            <person name="Klenk H.-P."/>
        </authorList>
    </citation>
    <scope>NUCLEOTIDE SEQUENCE [LARGE SCALE GENOMIC DNA]</scope>
    <source>
        <strain evidence="1 2">DSM 15165</strain>
    </source>
</reference>
<accession>A0A853D0Q1</accession>